<gene>
    <name evidence="1" type="ORF">SAMN05216246_11243</name>
</gene>
<name>A0ABY1IGG5_9ACTO</name>
<reference evidence="1 2" key="1">
    <citation type="submission" date="2016-11" db="EMBL/GenBank/DDBJ databases">
        <authorList>
            <person name="Varghese N."/>
            <person name="Submissions S."/>
        </authorList>
    </citation>
    <scope>NUCLEOTIDE SEQUENCE [LARGE SCALE GENOMIC DNA]</scope>
    <source>
        <strain evidence="1 2">PA</strain>
    </source>
</reference>
<evidence type="ECO:0008006" key="3">
    <source>
        <dbReference type="Google" id="ProtNLM"/>
    </source>
</evidence>
<sequence length="390" mass="41248">MSVCADADRAPVVAGRGAGRWVRMPAVVGHGEVPWRVWASRLVGLTPTQSAVLEVLVRLVDWRGQAIVSVGHLVAASLRPERSVRRALAQLQDDGIVLRSRRRNGPRQGASRVTLIPARVVPAVEAGEDSDLVVFSLPDFALAGPVATPDEPEALRAAIEGALGEGWSGPSTDMVGRSLVRAAPRQFGPLADRARWAAGMERSEALDDTTGWAWQVMREEAPSIAAADNPWAMWTTSLARVVLHERDQVLPEGVTVRACDPALLPEAGAGLPAGPGQAGPVGLDELDGPMSRAVRALMGAGMDETLAWAGTRRIAEIALRGPSRAHTAAAQDPRMADLGATPRAARAWMTLVRGSRRGTRAGVIASDDAELTELAADVVEALPHHPETVI</sequence>
<evidence type="ECO:0000313" key="2">
    <source>
        <dbReference type="Proteomes" id="UP000184390"/>
    </source>
</evidence>
<protein>
    <recommendedName>
        <fullName evidence="3">Helix-turn-helix domain-containing protein</fullName>
    </recommendedName>
</protein>
<keyword evidence="2" id="KW-1185">Reference proteome</keyword>
<proteinExistence type="predicted"/>
<dbReference type="EMBL" id="FQYL01000012">
    <property type="protein sequence ID" value="SHJ13903.1"/>
    <property type="molecule type" value="Genomic_DNA"/>
</dbReference>
<comment type="caution">
    <text evidence="1">The sequence shown here is derived from an EMBL/GenBank/DDBJ whole genome shotgun (WGS) entry which is preliminary data.</text>
</comment>
<evidence type="ECO:0000313" key="1">
    <source>
        <dbReference type="EMBL" id="SHJ13903.1"/>
    </source>
</evidence>
<dbReference type="Proteomes" id="UP000184390">
    <property type="component" value="Unassembled WGS sequence"/>
</dbReference>
<accession>A0ABY1IGG5</accession>
<dbReference type="InterPro" id="IPR036390">
    <property type="entry name" value="WH_DNA-bd_sf"/>
</dbReference>
<organism evidence="1 2">
    <name type="scientific">Actinomyces denticolens</name>
    <dbReference type="NCBI Taxonomy" id="52767"/>
    <lineage>
        <taxon>Bacteria</taxon>
        <taxon>Bacillati</taxon>
        <taxon>Actinomycetota</taxon>
        <taxon>Actinomycetes</taxon>
        <taxon>Actinomycetales</taxon>
        <taxon>Actinomycetaceae</taxon>
        <taxon>Actinomyces</taxon>
    </lineage>
</organism>
<dbReference type="SUPFAM" id="SSF46785">
    <property type="entry name" value="Winged helix' DNA-binding domain"/>
    <property type="match status" value="1"/>
</dbReference>
<dbReference type="RefSeq" id="WP_143163893.1">
    <property type="nucleotide sequence ID" value="NZ_FQYL01000012.1"/>
</dbReference>